<proteinExistence type="predicted"/>
<feature type="region of interest" description="Disordered" evidence="1">
    <location>
        <begin position="50"/>
        <end position="121"/>
    </location>
</feature>
<feature type="compositionally biased region" description="Basic and acidic residues" evidence="1">
    <location>
        <begin position="112"/>
        <end position="121"/>
    </location>
</feature>
<gene>
    <name evidence="2" type="ORF">ACFSQ3_12040</name>
</gene>
<comment type="caution">
    <text evidence="2">The sequence shown here is derived from an EMBL/GenBank/DDBJ whole genome shotgun (WGS) entry which is preliminary data.</text>
</comment>
<organism evidence="2 3">
    <name type="scientific">Sphingobacterium corticis</name>
    <dbReference type="NCBI Taxonomy" id="1812823"/>
    <lineage>
        <taxon>Bacteria</taxon>
        <taxon>Pseudomonadati</taxon>
        <taxon>Bacteroidota</taxon>
        <taxon>Sphingobacteriia</taxon>
        <taxon>Sphingobacteriales</taxon>
        <taxon>Sphingobacteriaceae</taxon>
        <taxon>Sphingobacterium</taxon>
    </lineage>
</organism>
<evidence type="ECO:0000313" key="3">
    <source>
        <dbReference type="Proteomes" id="UP001597393"/>
    </source>
</evidence>
<reference evidence="3" key="1">
    <citation type="journal article" date="2019" name="Int. J. Syst. Evol. Microbiol.">
        <title>The Global Catalogue of Microorganisms (GCM) 10K type strain sequencing project: providing services to taxonomists for standard genome sequencing and annotation.</title>
        <authorList>
            <consortium name="The Broad Institute Genomics Platform"/>
            <consortium name="The Broad Institute Genome Sequencing Center for Infectious Disease"/>
            <person name="Wu L."/>
            <person name="Ma J."/>
        </authorList>
    </citation>
    <scope>NUCLEOTIDE SEQUENCE [LARGE SCALE GENOMIC DNA]</scope>
    <source>
        <strain evidence="3">KCTC 42248</strain>
    </source>
</reference>
<dbReference type="RefSeq" id="WP_380869808.1">
    <property type="nucleotide sequence ID" value="NZ_JBHUMA010000006.1"/>
</dbReference>
<accession>A0ABW5NLS3</accession>
<dbReference type="EMBL" id="JBHUMA010000006">
    <property type="protein sequence ID" value="MFD2599681.1"/>
    <property type="molecule type" value="Genomic_DNA"/>
</dbReference>
<feature type="compositionally biased region" description="Basic and acidic residues" evidence="1">
    <location>
        <begin position="50"/>
        <end position="65"/>
    </location>
</feature>
<feature type="compositionally biased region" description="Basic and acidic residues" evidence="1">
    <location>
        <begin position="74"/>
        <end position="89"/>
    </location>
</feature>
<keyword evidence="3" id="KW-1185">Reference proteome</keyword>
<evidence type="ECO:0000313" key="2">
    <source>
        <dbReference type="EMBL" id="MFD2599681.1"/>
    </source>
</evidence>
<sequence length="121" mass="13447">MKNTNIYNEENESGSQSIILCAILSYNNPLHHPAATGSVVWASMNSKDHPINYRSEVEPSEDQRIRNQGNSAIDPEKKEEVKKPSKDDENISVPNTEEGDPAEDLPDSEDPNVAKDDVEDL</sequence>
<dbReference type="Proteomes" id="UP001597393">
    <property type="component" value="Unassembled WGS sequence"/>
</dbReference>
<name>A0ABW5NLS3_9SPHI</name>
<protein>
    <submittedName>
        <fullName evidence="2">Uncharacterized protein</fullName>
    </submittedName>
</protein>
<feature type="compositionally biased region" description="Acidic residues" evidence="1">
    <location>
        <begin position="97"/>
        <end position="110"/>
    </location>
</feature>
<evidence type="ECO:0000256" key="1">
    <source>
        <dbReference type="SAM" id="MobiDB-lite"/>
    </source>
</evidence>